<evidence type="ECO:0000259" key="2">
    <source>
        <dbReference type="PROSITE" id="PS51278"/>
    </source>
</evidence>
<comment type="caution">
    <text evidence="3">The sequence shown here is derived from an EMBL/GenBank/DDBJ whole genome shotgun (WGS) entry which is preliminary data.</text>
</comment>
<dbReference type="RefSeq" id="WP_277865862.1">
    <property type="nucleotide sequence ID" value="NZ_JAKKUT010000002.1"/>
</dbReference>
<dbReference type="InterPro" id="IPR017932">
    <property type="entry name" value="GATase_2_dom"/>
</dbReference>
<reference evidence="3" key="1">
    <citation type="journal article" date="2022" name="Genome Biol. Evol.">
        <title>A New Gene Family Diagnostic for Intracellular Biomineralization of Amorphous Ca Carbonates by Cyanobacteria.</title>
        <authorList>
            <person name="Benzerara K."/>
            <person name="Duprat E."/>
            <person name="Bitard-Feildel T."/>
            <person name="Caumes G."/>
            <person name="Cassier-Chauvat C."/>
            <person name="Chauvat F."/>
            <person name="Dezi M."/>
            <person name="Diop S.I."/>
            <person name="Gaschignard G."/>
            <person name="Gorgen S."/>
            <person name="Gugger M."/>
            <person name="Lopez-Garcia P."/>
            <person name="Millet M."/>
            <person name="Skouri-Panet F."/>
            <person name="Moreira D."/>
            <person name="Callebaut I."/>
        </authorList>
    </citation>
    <scope>NUCLEOTIDE SEQUENCE</scope>
    <source>
        <strain evidence="3">G9</strain>
    </source>
</reference>
<dbReference type="PANTHER" id="PTHR43187">
    <property type="entry name" value="GLUTAMINE AMIDOTRANSFERASE DUG3-RELATED"/>
    <property type="match status" value="1"/>
</dbReference>
<dbReference type="PANTHER" id="PTHR43187:SF1">
    <property type="entry name" value="GLUTAMINE AMIDOTRANSFERASE DUG3-RELATED"/>
    <property type="match status" value="1"/>
</dbReference>
<dbReference type="Proteomes" id="UP001154265">
    <property type="component" value="Unassembled WGS sequence"/>
</dbReference>
<protein>
    <submittedName>
        <fullName evidence="3">Ergothioneine biosynthesis protein EgtC</fullName>
    </submittedName>
</protein>
<reference evidence="3" key="2">
    <citation type="submission" date="2022-01" db="EMBL/GenBank/DDBJ databases">
        <authorList>
            <person name="Zivanovic Y."/>
            <person name="Moreira D."/>
            <person name="Lopez-Garcia P."/>
        </authorList>
    </citation>
    <scope>NUCLEOTIDE SEQUENCE</scope>
    <source>
        <strain evidence="3">G9</strain>
    </source>
</reference>
<accession>A0ABT6EW16</accession>
<dbReference type="InterPro" id="IPR052373">
    <property type="entry name" value="Gamma-glu_amide_hydrolase"/>
</dbReference>
<sequence>MCRLFAYLGKKTTLAPVMLEPRHSLLVQSYQPQEMTSGLLNADGFGVGWYHPRQDVEPFIYRQILPMWNDVNFTEHLGRYIESTCMLANIRSATPGQAIQLSNCQPFRWGRWLGVHNGFIENFRETLYRPLRDRLGDVCYTMVEGNTDSEHIFALFCNEMLANPQLSPVLVLRQTLQTVLTLAQAWRVRVALNLVFTDGTYLLAARCARPHPIPSLYWWQDAQKCQIASEPLDNSDQWQPLMENTLLLMGANSEPQLYNL</sequence>
<dbReference type="SUPFAM" id="SSF56235">
    <property type="entry name" value="N-terminal nucleophile aminohydrolases (Ntn hydrolases)"/>
    <property type="match status" value="1"/>
</dbReference>
<dbReference type="NCBIfam" id="TIGR03442">
    <property type="entry name" value="ergothioneine biosynthesis protein EgtC"/>
    <property type="match status" value="1"/>
</dbReference>
<proteinExistence type="predicted"/>
<keyword evidence="1" id="KW-0315">Glutamine amidotransferase</keyword>
<dbReference type="InterPro" id="IPR029055">
    <property type="entry name" value="Ntn_hydrolases_N"/>
</dbReference>
<dbReference type="Gene3D" id="3.60.20.10">
    <property type="entry name" value="Glutamine Phosphoribosylpyrophosphate, subunit 1, domain 1"/>
    <property type="match status" value="1"/>
</dbReference>
<evidence type="ECO:0000313" key="3">
    <source>
        <dbReference type="EMBL" id="MDG2989938.1"/>
    </source>
</evidence>
<dbReference type="InterPro" id="IPR017808">
    <property type="entry name" value="EgtC"/>
</dbReference>
<keyword evidence="4" id="KW-1185">Reference proteome</keyword>
<name>A0ABT6EW16_9SYNE</name>
<organism evidence="3 4">
    <name type="scientific">Candidatus Synechococcus calcipolaris G9</name>
    <dbReference type="NCBI Taxonomy" id="1497997"/>
    <lineage>
        <taxon>Bacteria</taxon>
        <taxon>Bacillati</taxon>
        <taxon>Cyanobacteriota</taxon>
        <taxon>Cyanophyceae</taxon>
        <taxon>Synechococcales</taxon>
        <taxon>Synechococcaceae</taxon>
        <taxon>Synechococcus</taxon>
    </lineage>
</organism>
<dbReference type="PROSITE" id="PS51278">
    <property type="entry name" value="GATASE_TYPE_2"/>
    <property type="match status" value="1"/>
</dbReference>
<dbReference type="Pfam" id="PF13230">
    <property type="entry name" value="GATase_4"/>
    <property type="match status" value="1"/>
</dbReference>
<evidence type="ECO:0000313" key="4">
    <source>
        <dbReference type="Proteomes" id="UP001154265"/>
    </source>
</evidence>
<evidence type="ECO:0000256" key="1">
    <source>
        <dbReference type="ARBA" id="ARBA00022962"/>
    </source>
</evidence>
<dbReference type="EMBL" id="JAKKUT010000002">
    <property type="protein sequence ID" value="MDG2989938.1"/>
    <property type="molecule type" value="Genomic_DNA"/>
</dbReference>
<dbReference type="CDD" id="cd01908">
    <property type="entry name" value="YafJ"/>
    <property type="match status" value="1"/>
</dbReference>
<gene>
    <name evidence="3" type="primary">egtC</name>
    <name evidence="3" type="ORF">L3556_03170</name>
</gene>
<dbReference type="InterPro" id="IPR026869">
    <property type="entry name" value="EgtC-like"/>
</dbReference>
<feature type="domain" description="Glutamine amidotransferase type-2" evidence="2">
    <location>
        <begin position="2"/>
        <end position="260"/>
    </location>
</feature>